<reference evidence="2" key="1">
    <citation type="submission" date="2023-10" db="EMBL/GenBank/DDBJ databases">
        <authorList>
            <person name="Chen Y."/>
            <person name="Shah S."/>
            <person name="Dougan E. K."/>
            <person name="Thang M."/>
            <person name="Chan C."/>
        </authorList>
    </citation>
    <scope>NUCLEOTIDE SEQUENCE [LARGE SCALE GENOMIC DNA]</scope>
</reference>
<feature type="domain" description="MBD" evidence="1">
    <location>
        <begin position="50"/>
        <end position="105"/>
    </location>
</feature>
<proteinExistence type="predicted"/>
<keyword evidence="3" id="KW-1185">Reference proteome</keyword>
<dbReference type="InterPro" id="IPR001739">
    <property type="entry name" value="Methyl_CpG_DNA-bd"/>
</dbReference>
<sequence>MPETLGFDQYHDMHMPEEQSDIEQGVLRAKPAMSGKLAGAMKRPAAVSKKPAGKGQEFELPAGWWTSSKIRKTGDSAGKTDYYWHSPGGKVFDSIPAVRRHLEAS</sequence>
<evidence type="ECO:0000313" key="3">
    <source>
        <dbReference type="Proteomes" id="UP001189429"/>
    </source>
</evidence>
<gene>
    <name evidence="2" type="ORF">PCOR1329_LOCUS66882</name>
</gene>
<dbReference type="PROSITE" id="PS50982">
    <property type="entry name" value="MBD"/>
    <property type="match status" value="1"/>
</dbReference>
<comment type="caution">
    <text evidence="2">The sequence shown here is derived from an EMBL/GenBank/DDBJ whole genome shotgun (WGS) entry which is preliminary data.</text>
</comment>
<name>A0ABN9WJS1_9DINO</name>
<evidence type="ECO:0000259" key="1">
    <source>
        <dbReference type="PROSITE" id="PS50982"/>
    </source>
</evidence>
<dbReference type="SUPFAM" id="SSF54171">
    <property type="entry name" value="DNA-binding domain"/>
    <property type="match status" value="1"/>
</dbReference>
<organism evidence="2 3">
    <name type="scientific">Prorocentrum cordatum</name>
    <dbReference type="NCBI Taxonomy" id="2364126"/>
    <lineage>
        <taxon>Eukaryota</taxon>
        <taxon>Sar</taxon>
        <taxon>Alveolata</taxon>
        <taxon>Dinophyceae</taxon>
        <taxon>Prorocentrales</taxon>
        <taxon>Prorocentraceae</taxon>
        <taxon>Prorocentrum</taxon>
    </lineage>
</organism>
<dbReference type="EMBL" id="CAUYUJ010018638">
    <property type="protein sequence ID" value="CAK0885203.1"/>
    <property type="molecule type" value="Genomic_DNA"/>
</dbReference>
<evidence type="ECO:0000313" key="2">
    <source>
        <dbReference type="EMBL" id="CAK0885203.1"/>
    </source>
</evidence>
<accession>A0ABN9WJS1</accession>
<dbReference type="Proteomes" id="UP001189429">
    <property type="component" value="Unassembled WGS sequence"/>
</dbReference>
<dbReference type="Gene3D" id="3.30.890.10">
    <property type="entry name" value="Methyl-cpg-binding Protein 2, Chain A"/>
    <property type="match status" value="1"/>
</dbReference>
<protein>
    <recommendedName>
        <fullName evidence="1">MBD domain-containing protein</fullName>
    </recommendedName>
</protein>
<dbReference type="Pfam" id="PF01429">
    <property type="entry name" value="MBD"/>
    <property type="match status" value="1"/>
</dbReference>
<dbReference type="InterPro" id="IPR016177">
    <property type="entry name" value="DNA-bd_dom_sf"/>
</dbReference>